<keyword evidence="2" id="KW-1185">Reference proteome</keyword>
<name>A0A4C1SIN5_EUMVA</name>
<proteinExistence type="predicted"/>
<evidence type="ECO:0000313" key="2">
    <source>
        <dbReference type="Proteomes" id="UP000299102"/>
    </source>
</evidence>
<reference evidence="1 2" key="1">
    <citation type="journal article" date="2019" name="Commun. Biol.">
        <title>The bagworm genome reveals a unique fibroin gene that provides high tensile strength.</title>
        <authorList>
            <person name="Kono N."/>
            <person name="Nakamura H."/>
            <person name="Ohtoshi R."/>
            <person name="Tomita M."/>
            <person name="Numata K."/>
            <person name="Arakawa K."/>
        </authorList>
    </citation>
    <scope>NUCLEOTIDE SEQUENCE [LARGE SCALE GENOMIC DNA]</scope>
</reference>
<dbReference type="Proteomes" id="UP000299102">
    <property type="component" value="Unassembled WGS sequence"/>
</dbReference>
<evidence type="ECO:0000313" key="1">
    <source>
        <dbReference type="EMBL" id="GBP01078.1"/>
    </source>
</evidence>
<dbReference type="EMBL" id="BGZK01000007">
    <property type="protein sequence ID" value="GBP01078.1"/>
    <property type="molecule type" value="Genomic_DNA"/>
</dbReference>
<accession>A0A4C1SIN5</accession>
<dbReference type="AlphaFoldDB" id="A0A4C1SIN5"/>
<comment type="caution">
    <text evidence="1">The sequence shown here is derived from an EMBL/GenBank/DDBJ whole genome shotgun (WGS) entry which is preliminary data.</text>
</comment>
<protein>
    <submittedName>
        <fullName evidence="1">Uncharacterized protein</fullName>
    </submittedName>
</protein>
<sequence>MFLKDFSPSPFDSLSLISPATPLNSRSPPAAANRLGVTEYLIVDRLSAAAVSFLLRTHQSKRTTRAFTRCGISFIRGFSLQRFEMSPEQAPSPAPSTKDLKRIRARITHNRIGLREYSN</sequence>
<organism evidence="1 2">
    <name type="scientific">Eumeta variegata</name>
    <name type="common">Bagworm moth</name>
    <name type="synonym">Eumeta japonica</name>
    <dbReference type="NCBI Taxonomy" id="151549"/>
    <lineage>
        <taxon>Eukaryota</taxon>
        <taxon>Metazoa</taxon>
        <taxon>Ecdysozoa</taxon>
        <taxon>Arthropoda</taxon>
        <taxon>Hexapoda</taxon>
        <taxon>Insecta</taxon>
        <taxon>Pterygota</taxon>
        <taxon>Neoptera</taxon>
        <taxon>Endopterygota</taxon>
        <taxon>Lepidoptera</taxon>
        <taxon>Glossata</taxon>
        <taxon>Ditrysia</taxon>
        <taxon>Tineoidea</taxon>
        <taxon>Psychidae</taxon>
        <taxon>Oiketicinae</taxon>
        <taxon>Eumeta</taxon>
    </lineage>
</organism>
<gene>
    <name evidence="1" type="ORF">EVAR_2339_1</name>
</gene>